<dbReference type="GO" id="GO:0016887">
    <property type="term" value="F:ATP hydrolysis activity"/>
    <property type="evidence" value="ECO:0007669"/>
    <property type="project" value="InterPro"/>
</dbReference>
<dbReference type="OrthoDB" id="9805565at2"/>
<reference evidence="11" key="1">
    <citation type="submission" date="2016-10" db="EMBL/GenBank/DDBJ databases">
        <authorList>
            <person name="Varghese N."/>
            <person name="Submissions S."/>
        </authorList>
    </citation>
    <scope>NUCLEOTIDE SEQUENCE [LARGE SCALE GENOMIC DNA]</scope>
    <source>
        <strain evidence="11">XBD1002</strain>
    </source>
</reference>
<dbReference type="GO" id="GO:0043190">
    <property type="term" value="C:ATP-binding cassette (ABC) transporter complex"/>
    <property type="evidence" value="ECO:0007669"/>
    <property type="project" value="TreeGrafter"/>
</dbReference>
<dbReference type="EMBL" id="FORI01000001">
    <property type="protein sequence ID" value="SFI44573.1"/>
    <property type="molecule type" value="Genomic_DNA"/>
</dbReference>
<dbReference type="PANTHER" id="PTHR43553:SF24">
    <property type="entry name" value="ENERGY-COUPLING FACTOR TRANSPORTER ATP-BINDING PROTEIN ECFA1"/>
    <property type="match status" value="1"/>
</dbReference>
<evidence type="ECO:0000313" key="11">
    <source>
        <dbReference type="Proteomes" id="UP000182737"/>
    </source>
</evidence>
<keyword evidence="5" id="KW-0547">Nucleotide-binding</keyword>
<proteinExistence type="inferred from homology"/>
<keyword evidence="8" id="KW-0472">Membrane</keyword>
<dbReference type="InterPro" id="IPR003439">
    <property type="entry name" value="ABC_transporter-like_ATP-bd"/>
</dbReference>
<dbReference type="SMART" id="SM00382">
    <property type="entry name" value="AAA"/>
    <property type="match status" value="2"/>
</dbReference>
<dbReference type="PROSITE" id="PS00211">
    <property type="entry name" value="ABC_TRANSPORTER_1"/>
    <property type="match status" value="1"/>
</dbReference>
<evidence type="ECO:0000256" key="4">
    <source>
        <dbReference type="ARBA" id="ARBA00022475"/>
    </source>
</evidence>
<dbReference type="GO" id="GO:0005524">
    <property type="term" value="F:ATP binding"/>
    <property type="evidence" value="ECO:0007669"/>
    <property type="project" value="UniProtKB-KW"/>
</dbReference>
<feature type="domain" description="ABC transporter" evidence="9">
    <location>
        <begin position="314"/>
        <end position="544"/>
    </location>
</feature>
<dbReference type="InterPro" id="IPR003593">
    <property type="entry name" value="AAA+_ATPase"/>
</dbReference>
<evidence type="ECO:0000256" key="2">
    <source>
        <dbReference type="ARBA" id="ARBA00005417"/>
    </source>
</evidence>
<dbReference type="FunFam" id="3.40.50.300:FF:000224">
    <property type="entry name" value="Energy-coupling factor transporter ATP-binding protein EcfA"/>
    <property type="match status" value="2"/>
</dbReference>
<dbReference type="Gene3D" id="3.40.50.300">
    <property type="entry name" value="P-loop containing nucleotide triphosphate hydrolases"/>
    <property type="match status" value="2"/>
</dbReference>
<dbReference type="InterPro" id="IPR017871">
    <property type="entry name" value="ABC_transporter-like_CS"/>
</dbReference>
<evidence type="ECO:0000259" key="9">
    <source>
        <dbReference type="PROSITE" id="PS50893"/>
    </source>
</evidence>
<name>A0A1I3I9X1_9SPIR</name>
<evidence type="ECO:0000256" key="3">
    <source>
        <dbReference type="ARBA" id="ARBA00022448"/>
    </source>
</evidence>
<comment type="subcellular location">
    <subcellularLocation>
        <location evidence="1">Cell membrane</location>
    </subcellularLocation>
</comment>
<dbReference type="NCBIfam" id="NF010167">
    <property type="entry name" value="PRK13648.1"/>
    <property type="match status" value="2"/>
</dbReference>
<dbReference type="AlphaFoldDB" id="A0A1I3I9X1"/>
<keyword evidence="4" id="KW-1003">Cell membrane</keyword>
<dbReference type="InterPro" id="IPR050095">
    <property type="entry name" value="ECF_ABC_transporter_ATP-bd"/>
</dbReference>
<protein>
    <submittedName>
        <fullName evidence="10">Energy-coupling factor transport system ATP-binding protein</fullName>
    </submittedName>
</protein>
<dbReference type="GO" id="GO:0042626">
    <property type="term" value="F:ATPase-coupled transmembrane transporter activity"/>
    <property type="evidence" value="ECO:0007669"/>
    <property type="project" value="TreeGrafter"/>
</dbReference>
<feature type="domain" description="ABC transporter" evidence="9">
    <location>
        <begin position="2"/>
        <end position="242"/>
    </location>
</feature>
<evidence type="ECO:0000256" key="5">
    <source>
        <dbReference type="ARBA" id="ARBA00022741"/>
    </source>
</evidence>
<evidence type="ECO:0000256" key="7">
    <source>
        <dbReference type="ARBA" id="ARBA00022967"/>
    </source>
</evidence>
<sequence length="576" mass="63049">MIEIQELTFKYAGAKKNALDKISLEIEKGGFVGIIGESGAGKTTLCNCINGLIPHHYTGDFYGSVKVDGTDTFDINAGKLALKVGSVFQDIESQITGYFVEDEILFGLENFGIPADEIESRITSSLDTLGIGELRHKEISSLSGGQKQKVVIAAILALEPDILVLDEPTGELDPASSVQIFEMLKKLNEEKGITIVVAEQKIMLLCEFVKKLIVLEHGTCVHYGEIRSTLTHQREMEEAGINCPRVLTLTGKMVAEGLAPAGMKPEDRICLNAEEAAEFIRKVTGKKLVADDKAVESADISKPAENSENSDVVLEFSNVGFSYNETANVHDLNVKVHKGDFISIIGSNGAGKSTFSKLTNGLLKPSVGDVLVLGENTKKQKVSALAKHIGFLFQNPDRQICCATVREEIAFSLRNNGIPEDEIKTRVAKTLEEFNFDGDTEPFNMSRGQRQRLCLACLIALNPEILILDEPTTGLDYRECMEVMSRIRELNENGTTVIMVCHDMEVVLDFAKTVIVMNRGEILGQGATREVLSNKALLSKARLLAPQIAQVAMLLGDSFNGIFTDDEMIKKIKEVM</sequence>
<comment type="similarity">
    <text evidence="2">Belongs to the ABC transporter superfamily.</text>
</comment>
<dbReference type="InterPro" id="IPR015856">
    <property type="entry name" value="ABC_transpr_CbiO/EcfA_su"/>
</dbReference>
<dbReference type="CDD" id="cd03225">
    <property type="entry name" value="ABC_cobalt_CbiO_domain1"/>
    <property type="match status" value="2"/>
</dbReference>
<gene>
    <name evidence="10" type="ORF">SAMN04487775_101423</name>
</gene>
<keyword evidence="3" id="KW-0813">Transport</keyword>
<dbReference type="Proteomes" id="UP000182737">
    <property type="component" value="Unassembled WGS sequence"/>
</dbReference>
<dbReference type="RefSeq" id="WP_074930008.1">
    <property type="nucleotide sequence ID" value="NZ_FORI01000001.1"/>
</dbReference>
<evidence type="ECO:0000256" key="1">
    <source>
        <dbReference type="ARBA" id="ARBA00004236"/>
    </source>
</evidence>
<evidence type="ECO:0000256" key="8">
    <source>
        <dbReference type="ARBA" id="ARBA00023136"/>
    </source>
</evidence>
<dbReference type="Pfam" id="PF00005">
    <property type="entry name" value="ABC_tran"/>
    <property type="match status" value="2"/>
</dbReference>
<dbReference type="PANTHER" id="PTHR43553">
    <property type="entry name" value="HEAVY METAL TRANSPORTER"/>
    <property type="match status" value="1"/>
</dbReference>
<dbReference type="SUPFAM" id="SSF52540">
    <property type="entry name" value="P-loop containing nucleoside triphosphate hydrolases"/>
    <property type="match status" value="2"/>
</dbReference>
<dbReference type="PROSITE" id="PS50893">
    <property type="entry name" value="ABC_TRANSPORTER_2"/>
    <property type="match status" value="2"/>
</dbReference>
<keyword evidence="11" id="KW-1185">Reference proteome</keyword>
<keyword evidence="7" id="KW-1278">Translocase</keyword>
<keyword evidence="6 10" id="KW-0067">ATP-binding</keyword>
<dbReference type="InterPro" id="IPR027417">
    <property type="entry name" value="P-loop_NTPase"/>
</dbReference>
<evidence type="ECO:0000313" key="10">
    <source>
        <dbReference type="EMBL" id="SFI44573.1"/>
    </source>
</evidence>
<accession>A0A1I3I9X1</accession>
<evidence type="ECO:0000256" key="6">
    <source>
        <dbReference type="ARBA" id="ARBA00022840"/>
    </source>
</evidence>
<organism evidence="10 11">
    <name type="scientific">Treponema bryantii</name>
    <dbReference type="NCBI Taxonomy" id="163"/>
    <lineage>
        <taxon>Bacteria</taxon>
        <taxon>Pseudomonadati</taxon>
        <taxon>Spirochaetota</taxon>
        <taxon>Spirochaetia</taxon>
        <taxon>Spirochaetales</taxon>
        <taxon>Treponemataceae</taxon>
        <taxon>Treponema</taxon>
    </lineage>
</organism>